<evidence type="ECO:0000256" key="8">
    <source>
        <dbReference type="SAM" id="Phobius"/>
    </source>
</evidence>
<dbReference type="Pfam" id="PF00664">
    <property type="entry name" value="ABC_membrane"/>
    <property type="match status" value="1"/>
</dbReference>
<evidence type="ECO:0000256" key="7">
    <source>
        <dbReference type="ARBA" id="ARBA00023136"/>
    </source>
</evidence>
<dbReference type="Pfam" id="PF00005">
    <property type="entry name" value="ABC_tran"/>
    <property type="match status" value="1"/>
</dbReference>
<dbReference type="PANTHER" id="PTHR24221">
    <property type="entry name" value="ATP-BINDING CASSETTE SUB-FAMILY B"/>
    <property type="match status" value="1"/>
</dbReference>
<name>A0A7Z7PPM3_9BACT</name>
<comment type="subcellular location">
    <subcellularLocation>
        <location evidence="1">Cell membrane</location>
        <topology evidence="1">Multi-pass membrane protein</topology>
    </subcellularLocation>
</comment>
<dbReference type="GO" id="GO:0016887">
    <property type="term" value="F:ATP hydrolysis activity"/>
    <property type="evidence" value="ECO:0007669"/>
    <property type="project" value="InterPro"/>
</dbReference>
<dbReference type="GO" id="GO:0005886">
    <property type="term" value="C:plasma membrane"/>
    <property type="evidence" value="ECO:0007669"/>
    <property type="project" value="UniProtKB-SubCell"/>
</dbReference>
<evidence type="ECO:0000256" key="6">
    <source>
        <dbReference type="ARBA" id="ARBA00022989"/>
    </source>
</evidence>
<feature type="transmembrane region" description="Helical" evidence="8">
    <location>
        <begin position="200"/>
        <end position="222"/>
    </location>
</feature>
<gene>
    <name evidence="11" type="ORF">MESINF_0071</name>
</gene>
<dbReference type="SUPFAM" id="SSF90123">
    <property type="entry name" value="ABC transporter transmembrane region"/>
    <property type="match status" value="1"/>
</dbReference>
<dbReference type="SMART" id="SM00382">
    <property type="entry name" value="AAA"/>
    <property type="match status" value="1"/>
</dbReference>
<evidence type="ECO:0000256" key="5">
    <source>
        <dbReference type="ARBA" id="ARBA00022840"/>
    </source>
</evidence>
<evidence type="ECO:0000256" key="4">
    <source>
        <dbReference type="ARBA" id="ARBA00022741"/>
    </source>
</evidence>
<dbReference type="PROSITE" id="PS50893">
    <property type="entry name" value="ABC_TRANSPORTER_2"/>
    <property type="match status" value="1"/>
</dbReference>
<feature type="transmembrane region" description="Helical" evidence="8">
    <location>
        <begin position="336"/>
        <end position="357"/>
    </location>
</feature>
<dbReference type="GO" id="GO:0005524">
    <property type="term" value="F:ATP binding"/>
    <property type="evidence" value="ECO:0007669"/>
    <property type="project" value="UniProtKB-KW"/>
</dbReference>
<feature type="transmembrane region" description="Helical" evidence="8">
    <location>
        <begin position="229"/>
        <end position="250"/>
    </location>
</feature>
<dbReference type="InterPro" id="IPR011527">
    <property type="entry name" value="ABC1_TM_dom"/>
</dbReference>
<proteinExistence type="predicted"/>
<feature type="transmembrane region" description="Helical" evidence="8">
    <location>
        <begin position="31"/>
        <end position="51"/>
    </location>
</feature>
<evidence type="ECO:0000313" key="12">
    <source>
        <dbReference type="Proteomes" id="UP000250796"/>
    </source>
</evidence>
<keyword evidence="2" id="KW-0813">Transport</keyword>
<feature type="transmembrane region" description="Helical" evidence="8">
    <location>
        <begin position="129"/>
        <end position="150"/>
    </location>
</feature>
<dbReference type="InterPro" id="IPR039421">
    <property type="entry name" value="Type_1_exporter"/>
</dbReference>
<dbReference type="PROSITE" id="PS00211">
    <property type="entry name" value="ABC_TRANSPORTER_1"/>
    <property type="match status" value="1"/>
</dbReference>
<dbReference type="Gene3D" id="1.20.1560.10">
    <property type="entry name" value="ABC transporter type 1, transmembrane domain"/>
    <property type="match status" value="1"/>
</dbReference>
<keyword evidence="7 8" id="KW-0472">Membrane</keyword>
<evidence type="ECO:0000256" key="2">
    <source>
        <dbReference type="ARBA" id="ARBA00022448"/>
    </source>
</evidence>
<dbReference type="InterPro" id="IPR017871">
    <property type="entry name" value="ABC_transporter-like_CS"/>
</dbReference>
<evidence type="ECO:0000259" key="9">
    <source>
        <dbReference type="PROSITE" id="PS50893"/>
    </source>
</evidence>
<dbReference type="InterPro" id="IPR027417">
    <property type="entry name" value="P-loop_NTPase"/>
</dbReference>
<evidence type="ECO:0000259" key="10">
    <source>
        <dbReference type="PROSITE" id="PS50929"/>
    </source>
</evidence>
<dbReference type="AlphaFoldDB" id="A0A7Z7PPM3"/>
<feature type="domain" description="ABC transmembrane type-1" evidence="10">
    <location>
        <begin position="36"/>
        <end position="372"/>
    </location>
</feature>
<dbReference type="Gene3D" id="3.40.50.300">
    <property type="entry name" value="P-loop containing nucleotide triphosphate hydrolases"/>
    <property type="match status" value="1"/>
</dbReference>
<sequence length="647" mass="73377">MAQNVYSEAEEKLKVEDWKVIFRLWKYTKPYLPILILALVLIGASTGLDLLPPLLSKMVIDDYMNNEYTLVVIHEGDSVSFIDTEEGTFSLKQTESGDYVVTDGVLQYPITQQQLQELRVEDLNGIGRLALYMVMILISLFFINYGQVFATSYMGQKITHGIRVDLFSHILRVPMRFFDTNPSGRLATRIANDTENMAEFFTSVITSIVKDVLLLGGIIIIMLNLSFRLGLITLLILPVIAAAIFLFRYFDRLAYRKVRTRLAIINAFLAEHISGMSITQLFNQERRKREEFDGVNKNYFKSLMEQLWVFAIFRPLLDLLYYITIAIVVWFGVKGIIGNVLEFGVLVAFVSYIDMFFRPLNDIAEKYDIVQNALASAEKIFKLMDEKEEIYHHEKALPSSFKGSVEFEKVTFAYDGKHNVLKDISFSVKPKEKIAFVGETGAGKTSIISILTGLYRIQSGVIRIDGKDIYDYNLQGLRKKVGVVLQDVFLFSGSILDNIRLFDNSISREKVISAAKYVYAHSFIEKLSDGYDTMILERGGTLSAGERQLIALARAVVFDTDILVLDEATANVDTETEALIQKAMERISSEKTMITIAHRLSTIRNADRIMVIHRGSLVESGNHEELLSKGGIYTDLYRLQYELGDTA</sequence>
<feature type="transmembrane region" description="Helical" evidence="8">
    <location>
        <begin position="262"/>
        <end position="282"/>
    </location>
</feature>
<dbReference type="KEGG" id="minf:MESINF_0071"/>
<dbReference type="RefSeq" id="WP_169697981.1">
    <property type="nucleotide sequence ID" value="NZ_LS974202.1"/>
</dbReference>
<dbReference type="PROSITE" id="PS50929">
    <property type="entry name" value="ABC_TM1F"/>
    <property type="match status" value="1"/>
</dbReference>
<dbReference type="PANTHER" id="PTHR24221:SF587">
    <property type="entry name" value="ABC TRANSPORTER RELATED"/>
    <property type="match status" value="1"/>
</dbReference>
<keyword evidence="5" id="KW-0067">ATP-binding</keyword>
<dbReference type="InterPro" id="IPR003593">
    <property type="entry name" value="AAA+_ATPase"/>
</dbReference>
<keyword evidence="4" id="KW-0547">Nucleotide-binding</keyword>
<protein>
    <submittedName>
        <fullName evidence="11">ABC-type multidrug transport system, ATPase and permease component</fullName>
    </submittedName>
</protein>
<keyword evidence="3 8" id="KW-0812">Transmembrane</keyword>
<accession>A0A7Z7PPM3</accession>
<dbReference type="SUPFAM" id="SSF52540">
    <property type="entry name" value="P-loop containing nucleoside triphosphate hydrolases"/>
    <property type="match status" value="1"/>
</dbReference>
<keyword evidence="6 8" id="KW-1133">Transmembrane helix</keyword>
<dbReference type="FunFam" id="3.40.50.300:FF:000287">
    <property type="entry name" value="Multidrug ABC transporter ATP-binding protein"/>
    <property type="match status" value="1"/>
</dbReference>
<dbReference type="GO" id="GO:0140359">
    <property type="term" value="F:ABC-type transporter activity"/>
    <property type="evidence" value="ECO:0007669"/>
    <property type="project" value="InterPro"/>
</dbReference>
<organism evidence="11 12">
    <name type="scientific">Mesotoga infera</name>
    <dbReference type="NCBI Taxonomy" id="1236046"/>
    <lineage>
        <taxon>Bacteria</taxon>
        <taxon>Thermotogati</taxon>
        <taxon>Thermotogota</taxon>
        <taxon>Thermotogae</taxon>
        <taxon>Kosmotogales</taxon>
        <taxon>Kosmotogaceae</taxon>
        <taxon>Mesotoga</taxon>
    </lineage>
</organism>
<evidence type="ECO:0000256" key="3">
    <source>
        <dbReference type="ARBA" id="ARBA00022692"/>
    </source>
</evidence>
<dbReference type="CDD" id="cd18544">
    <property type="entry name" value="ABC_6TM_TmrA_like"/>
    <property type="match status" value="1"/>
</dbReference>
<dbReference type="CDD" id="cd03254">
    <property type="entry name" value="ABCC_Glucan_exporter_like"/>
    <property type="match status" value="1"/>
</dbReference>
<evidence type="ECO:0000256" key="1">
    <source>
        <dbReference type="ARBA" id="ARBA00004651"/>
    </source>
</evidence>
<dbReference type="EMBL" id="LS974202">
    <property type="protein sequence ID" value="SSC11520.1"/>
    <property type="molecule type" value="Genomic_DNA"/>
</dbReference>
<dbReference type="InterPro" id="IPR036640">
    <property type="entry name" value="ABC1_TM_sf"/>
</dbReference>
<reference evidence="11 12" key="1">
    <citation type="submission" date="2017-01" db="EMBL/GenBank/DDBJ databases">
        <authorList>
            <person name="Erauso G."/>
        </authorList>
    </citation>
    <scope>NUCLEOTIDE SEQUENCE [LARGE SCALE GENOMIC DNA]</scope>
    <source>
        <strain evidence="11">MESINF1</strain>
    </source>
</reference>
<dbReference type="Proteomes" id="UP000250796">
    <property type="component" value="Chromosome MESINF"/>
</dbReference>
<dbReference type="InterPro" id="IPR003439">
    <property type="entry name" value="ABC_transporter-like_ATP-bd"/>
</dbReference>
<keyword evidence="12" id="KW-1185">Reference proteome</keyword>
<feature type="transmembrane region" description="Helical" evidence="8">
    <location>
        <begin position="307"/>
        <end position="330"/>
    </location>
</feature>
<feature type="domain" description="ABC transporter" evidence="9">
    <location>
        <begin position="405"/>
        <end position="639"/>
    </location>
</feature>
<evidence type="ECO:0000313" key="11">
    <source>
        <dbReference type="EMBL" id="SSC11520.1"/>
    </source>
</evidence>